<dbReference type="CDD" id="cd01958">
    <property type="entry name" value="HPS_like"/>
    <property type="match status" value="1"/>
</dbReference>
<feature type="chain" id="PRO_5029875698" description="Bifunctional inhibitor/plant lipid transfer protein/seed storage helical domain-containing protein" evidence="2">
    <location>
        <begin position="25"/>
        <end position="147"/>
    </location>
</feature>
<organism evidence="4 5">
    <name type="scientific">Spirodela intermedia</name>
    <name type="common">Intermediate duckweed</name>
    <dbReference type="NCBI Taxonomy" id="51605"/>
    <lineage>
        <taxon>Eukaryota</taxon>
        <taxon>Viridiplantae</taxon>
        <taxon>Streptophyta</taxon>
        <taxon>Embryophyta</taxon>
        <taxon>Tracheophyta</taxon>
        <taxon>Spermatophyta</taxon>
        <taxon>Magnoliopsida</taxon>
        <taxon>Liliopsida</taxon>
        <taxon>Araceae</taxon>
        <taxon>Lemnoideae</taxon>
        <taxon>Spirodela</taxon>
    </lineage>
</organism>
<evidence type="ECO:0000313" key="5">
    <source>
        <dbReference type="Proteomes" id="UP000663760"/>
    </source>
</evidence>
<feature type="compositionally biased region" description="Pro residues" evidence="1">
    <location>
        <begin position="33"/>
        <end position="58"/>
    </location>
</feature>
<dbReference type="SUPFAM" id="SSF47699">
    <property type="entry name" value="Bifunctional inhibitor/lipid-transfer protein/seed storage 2S albumin"/>
    <property type="match status" value="1"/>
</dbReference>
<feature type="region of interest" description="Disordered" evidence="1">
    <location>
        <begin position="27"/>
        <end position="58"/>
    </location>
</feature>
<dbReference type="InterPro" id="IPR016140">
    <property type="entry name" value="Bifunc_inhib/LTP/seed_store"/>
</dbReference>
<evidence type="ECO:0000256" key="2">
    <source>
        <dbReference type="SAM" id="SignalP"/>
    </source>
</evidence>
<name>A0A7I8KX69_SPIIN</name>
<evidence type="ECO:0000256" key="1">
    <source>
        <dbReference type="SAM" id="MobiDB-lite"/>
    </source>
</evidence>
<keyword evidence="2" id="KW-0732">Signal</keyword>
<dbReference type="PANTHER" id="PTHR31731">
    <property type="match status" value="1"/>
</dbReference>
<dbReference type="InterPro" id="IPR036312">
    <property type="entry name" value="Bifun_inhib/LTP/seed_sf"/>
</dbReference>
<evidence type="ECO:0000313" key="4">
    <source>
        <dbReference type="EMBL" id="CAA7402112.1"/>
    </source>
</evidence>
<dbReference type="InterPro" id="IPR027923">
    <property type="entry name" value="Hydrophob_seed_dom"/>
</dbReference>
<accession>A0A7I8KX69</accession>
<dbReference type="OrthoDB" id="2011600at2759"/>
<proteinExistence type="predicted"/>
<reference evidence="4" key="1">
    <citation type="submission" date="2020-02" db="EMBL/GenBank/DDBJ databases">
        <authorList>
            <person name="Scholz U."/>
            <person name="Mascher M."/>
            <person name="Fiebig A."/>
        </authorList>
    </citation>
    <scope>NUCLEOTIDE SEQUENCE</scope>
</reference>
<sequence>MASKIGACTAVLLLSLLFFTSVSAQRRIRRRPPPPPPPPSPPPPPPSPPPPPPSPPPPPFFPFRSCRAQAARLSVCSSVVRGLKLGFLPPRFPCCRVVRQLSDQQATTCLCYAARFGFLGLRVRIPGDLVQLLFYCGRPVPSGFTCS</sequence>
<dbReference type="InterPro" id="IPR051636">
    <property type="entry name" value="Plant_LTP/defense-related"/>
</dbReference>
<feature type="signal peptide" evidence="2">
    <location>
        <begin position="1"/>
        <end position="24"/>
    </location>
</feature>
<dbReference type="AlphaFoldDB" id="A0A7I8KX69"/>
<feature type="domain" description="Bifunctional inhibitor/plant lipid transfer protein/seed storage helical" evidence="3">
    <location>
        <begin position="66"/>
        <end position="146"/>
    </location>
</feature>
<dbReference type="Pfam" id="PF14547">
    <property type="entry name" value="Hydrophob_seed"/>
    <property type="match status" value="1"/>
</dbReference>
<dbReference type="SMART" id="SM00499">
    <property type="entry name" value="AAI"/>
    <property type="match status" value="1"/>
</dbReference>
<dbReference type="Proteomes" id="UP000663760">
    <property type="component" value="Chromosome 9"/>
</dbReference>
<dbReference type="Gene3D" id="1.10.110.10">
    <property type="entry name" value="Plant lipid-transfer and hydrophobic proteins"/>
    <property type="match status" value="1"/>
</dbReference>
<evidence type="ECO:0000259" key="3">
    <source>
        <dbReference type="SMART" id="SM00499"/>
    </source>
</evidence>
<dbReference type="EMBL" id="LR746272">
    <property type="protein sequence ID" value="CAA7402112.1"/>
    <property type="molecule type" value="Genomic_DNA"/>
</dbReference>
<keyword evidence="5" id="KW-1185">Reference proteome</keyword>
<protein>
    <recommendedName>
        <fullName evidence="3">Bifunctional inhibitor/plant lipid transfer protein/seed storage helical domain-containing protein</fullName>
    </recommendedName>
</protein>
<gene>
    <name evidence="4" type="ORF">SI8410_09012790</name>
</gene>